<dbReference type="InterPro" id="IPR054559">
    <property type="entry name" value="PSMD12-CSN4-like_N"/>
</dbReference>
<dbReference type="Proteomes" id="UP000646827">
    <property type="component" value="Unassembled WGS sequence"/>
</dbReference>
<dbReference type="PANTHER" id="PTHR10855:SF1">
    <property type="entry name" value="26S PROTEASOME NON-ATPASE REGULATORY SUBUNIT 12"/>
    <property type="match status" value="1"/>
</dbReference>
<dbReference type="SMART" id="SM00088">
    <property type="entry name" value="PINT"/>
    <property type="match status" value="1"/>
</dbReference>
<dbReference type="GO" id="GO:0005634">
    <property type="term" value="C:nucleus"/>
    <property type="evidence" value="ECO:0007669"/>
    <property type="project" value="UniProtKB-ARBA"/>
</dbReference>
<dbReference type="GO" id="GO:0008541">
    <property type="term" value="C:proteasome regulatory particle, lid subcomplex"/>
    <property type="evidence" value="ECO:0007669"/>
    <property type="project" value="TreeGrafter"/>
</dbReference>
<gene>
    <name evidence="4" type="ORF">INT45_004942</name>
</gene>
<evidence type="ECO:0000256" key="1">
    <source>
        <dbReference type="ARBA" id="ARBA00006397"/>
    </source>
</evidence>
<keyword evidence="5" id="KW-1185">Reference proteome</keyword>
<evidence type="ECO:0000313" key="5">
    <source>
        <dbReference type="Proteomes" id="UP000646827"/>
    </source>
</evidence>
<dbReference type="GO" id="GO:0005737">
    <property type="term" value="C:cytoplasm"/>
    <property type="evidence" value="ECO:0007669"/>
    <property type="project" value="TreeGrafter"/>
</dbReference>
<dbReference type="InterPro" id="IPR036390">
    <property type="entry name" value="WH_DNA-bd_sf"/>
</dbReference>
<dbReference type="PANTHER" id="PTHR10855">
    <property type="entry name" value="26S PROTEASOME NON-ATPASE REGULATORY SUBUNIT 12/COP9 SIGNALOSOME COMPLEX SUBUNIT 4"/>
    <property type="match status" value="1"/>
</dbReference>
<proteinExistence type="inferred from homology"/>
<organism evidence="4 5">
    <name type="scientific">Circinella minor</name>
    <dbReference type="NCBI Taxonomy" id="1195481"/>
    <lineage>
        <taxon>Eukaryota</taxon>
        <taxon>Fungi</taxon>
        <taxon>Fungi incertae sedis</taxon>
        <taxon>Mucoromycota</taxon>
        <taxon>Mucoromycotina</taxon>
        <taxon>Mucoromycetes</taxon>
        <taxon>Mucorales</taxon>
        <taxon>Lichtheimiaceae</taxon>
        <taxon>Circinella</taxon>
    </lineage>
</organism>
<dbReference type="AlphaFoldDB" id="A0A8H7VIF1"/>
<protein>
    <recommendedName>
        <fullName evidence="3">PCI domain-containing protein</fullName>
    </recommendedName>
</protein>
<dbReference type="Pfam" id="PF18098">
    <property type="entry name" value="RPN5_C"/>
    <property type="match status" value="1"/>
</dbReference>
<evidence type="ECO:0000259" key="3">
    <source>
        <dbReference type="PROSITE" id="PS50250"/>
    </source>
</evidence>
<reference evidence="4 5" key="1">
    <citation type="submission" date="2020-12" db="EMBL/GenBank/DDBJ databases">
        <title>Metabolic potential, ecology and presence of endohyphal bacteria is reflected in genomic diversity of Mucoromycotina.</title>
        <authorList>
            <person name="Muszewska A."/>
            <person name="Okrasinska A."/>
            <person name="Steczkiewicz K."/>
            <person name="Drgas O."/>
            <person name="Orlowska M."/>
            <person name="Perlinska-Lenart U."/>
            <person name="Aleksandrzak-Piekarczyk T."/>
            <person name="Szatraj K."/>
            <person name="Zielenkiewicz U."/>
            <person name="Pilsyk S."/>
            <person name="Malc E."/>
            <person name="Mieczkowski P."/>
            <person name="Kruszewska J.S."/>
            <person name="Biernat P."/>
            <person name="Pawlowska J."/>
        </authorList>
    </citation>
    <scope>NUCLEOTIDE SEQUENCE [LARGE SCALE GENOMIC DNA]</scope>
    <source>
        <strain evidence="4 5">CBS 142.35</strain>
    </source>
</reference>
<dbReference type="PROSITE" id="PS50250">
    <property type="entry name" value="PCI"/>
    <property type="match status" value="1"/>
</dbReference>
<accession>A0A8H7VIF1</accession>
<dbReference type="Gene3D" id="1.10.10.10">
    <property type="entry name" value="Winged helix-like DNA-binding domain superfamily/Winged helix DNA-binding domain"/>
    <property type="match status" value="1"/>
</dbReference>
<evidence type="ECO:0000313" key="4">
    <source>
        <dbReference type="EMBL" id="KAG2224061.1"/>
    </source>
</evidence>
<evidence type="ECO:0000256" key="2">
    <source>
        <dbReference type="ARBA" id="ARBA00022942"/>
    </source>
</evidence>
<dbReference type="InterPro" id="IPR000717">
    <property type="entry name" value="PCI_dom"/>
</dbReference>
<dbReference type="Pfam" id="PF01399">
    <property type="entry name" value="PCI"/>
    <property type="match status" value="1"/>
</dbReference>
<keyword evidence="2" id="KW-0647">Proteasome</keyword>
<dbReference type="SUPFAM" id="SSF46785">
    <property type="entry name" value="Winged helix' DNA-binding domain"/>
    <property type="match status" value="1"/>
</dbReference>
<dbReference type="Pfam" id="PF22241">
    <property type="entry name" value="PSMD12-CSN4_N"/>
    <property type="match status" value="1"/>
</dbReference>
<dbReference type="InterPro" id="IPR040134">
    <property type="entry name" value="PSMD12/CSN4"/>
</dbReference>
<comment type="caution">
    <text evidence="4">The sequence shown here is derived from an EMBL/GenBank/DDBJ whole genome shotgun (WGS) entry which is preliminary data.</text>
</comment>
<dbReference type="FunFam" id="1.10.10.10:FF:000070">
    <property type="entry name" value="26S proteasome non-ATPase regulatory subunit 12"/>
    <property type="match status" value="1"/>
</dbReference>
<feature type="domain" description="PCI" evidence="3">
    <location>
        <begin position="232"/>
        <end position="406"/>
    </location>
</feature>
<dbReference type="EMBL" id="JAEPRB010000049">
    <property type="protein sequence ID" value="KAG2224061.1"/>
    <property type="molecule type" value="Genomic_DNA"/>
</dbReference>
<dbReference type="InterPro" id="IPR040896">
    <property type="entry name" value="RPN5_C"/>
</dbReference>
<dbReference type="InterPro" id="IPR036388">
    <property type="entry name" value="WH-like_DNA-bd_sf"/>
</dbReference>
<dbReference type="OrthoDB" id="268763at2759"/>
<comment type="similarity">
    <text evidence="1">Belongs to the proteasome subunit p55 family.</text>
</comment>
<name>A0A8H7VIF1_9FUNG</name>
<sequence>MSDGKLEKMEKDYSPQVDALLPETDALLKQGKLQEALDKLMVLEKQARNAADPDSTSRILVQVVKLCRESQDWKLLNEEIVLLSKKHGQLKVATTKMIQEAFSYLDNTPNMEVKLELIDTLRTVTEGKIYVEVERARVTRLLAQIREEEGKINEAADILQELQVETFGSMDKREKTDFILEQMRLCLAKHDYVRTQIISKKINTRFFQEKENEDLKLRFYDLMIKHALHEEQYLNVHKFYKQIYDSESIQQEETKWKEALQNAVLFIVLSPYDNEQSDLLHRIYEDPKLAEIPLYNELTKCFVTTELMRWPKIEEGYGQELQQTSVFSKTSEGEKRWKELHNRVIEHNIRVVAKYYTRVTTKRLMQLLDLNERDTEEFLSKLVVSKTIYARVDRPAGIVSFQVKKDANQVLNDWSSDINSLLNLVEKTCHLISKEEMVHSIAKVM</sequence>